<dbReference type="InterPro" id="IPR004800">
    <property type="entry name" value="KdsD/KpsF-type"/>
</dbReference>
<dbReference type="NCBIfam" id="TIGR01670">
    <property type="entry name" value="KdsC-phosphatas"/>
    <property type="match status" value="1"/>
</dbReference>
<dbReference type="PANTHER" id="PTHR42745:SF1">
    <property type="entry name" value="ARABINOSE 5-PHOSPHATE ISOMERASE KDSD"/>
    <property type="match status" value="1"/>
</dbReference>
<evidence type="ECO:0000256" key="1">
    <source>
        <dbReference type="ARBA" id="ARBA00005893"/>
    </source>
</evidence>
<dbReference type="InterPro" id="IPR046348">
    <property type="entry name" value="SIS_dom_sf"/>
</dbReference>
<dbReference type="Pfam" id="PF03968">
    <property type="entry name" value="LptD_N"/>
    <property type="match status" value="1"/>
</dbReference>
<evidence type="ECO:0000256" key="3">
    <source>
        <dbReference type="ARBA" id="ARBA00022737"/>
    </source>
</evidence>
<dbReference type="GO" id="GO:0016853">
    <property type="term" value="F:isomerase activity"/>
    <property type="evidence" value="ECO:0007669"/>
    <property type="project" value="InterPro"/>
</dbReference>
<dbReference type="Gene3D" id="3.10.580.10">
    <property type="entry name" value="CBS-domain"/>
    <property type="match status" value="1"/>
</dbReference>
<evidence type="ECO:0000256" key="5">
    <source>
        <dbReference type="PROSITE-ProRule" id="PRU00703"/>
    </source>
</evidence>
<dbReference type="InterPro" id="IPR023214">
    <property type="entry name" value="HAD_sf"/>
</dbReference>
<dbReference type="PROSITE" id="PS51464">
    <property type="entry name" value="SIS"/>
    <property type="match status" value="1"/>
</dbReference>
<name>A0A1I7YRX7_9BILA</name>
<evidence type="ECO:0000256" key="7">
    <source>
        <dbReference type="SAM" id="Phobius"/>
    </source>
</evidence>
<feature type="domain" description="CBS" evidence="8">
    <location>
        <begin position="277"/>
        <end position="336"/>
    </location>
</feature>
<dbReference type="Gene3D" id="3.40.50.10490">
    <property type="entry name" value="Glucose-6-phosphate isomerase like protein, domain 1"/>
    <property type="match status" value="1"/>
</dbReference>
<dbReference type="PROSITE" id="PS51371">
    <property type="entry name" value="CBS"/>
    <property type="match status" value="2"/>
</dbReference>
<dbReference type="GO" id="GO:1901135">
    <property type="term" value="P:carbohydrate derivative metabolic process"/>
    <property type="evidence" value="ECO:0007669"/>
    <property type="project" value="InterPro"/>
</dbReference>
<dbReference type="SFLD" id="SFLDS00003">
    <property type="entry name" value="Haloacid_Dehalogenase"/>
    <property type="match status" value="1"/>
</dbReference>
<evidence type="ECO:0000256" key="4">
    <source>
        <dbReference type="ARBA" id="ARBA00023122"/>
    </source>
</evidence>
<feature type="domain" description="SIS" evidence="9">
    <location>
        <begin position="41"/>
        <end position="184"/>
    </location>
</feature>
<dbReference type="GO" id="GO:0016788">
    <property type="term" value="F:hydrolase activity, acting on ester bonds"/>
    <property type="evidence" value="ECO:0007669"/>
    <property type="project" value="InterPro"/>
</dbReference>
<dbReference type="InterPro" id="IPR010023">
    <property type="entry name" value="KdsC_fam"/>
</dbReference>
<dbReference type="NCBIfam" id="TIGR03002">
    <property type="entry name" value="outer_YhbN_LptA"/>
    <property type="match status" value="1"/>
</dbReference>
<feature type="transmembrane region" description="Helical" evidence="7">
    <location>
        <begin position="467"/>
        <end position="487"/>
    </location>
</feature>
<dbReference type="HAMAP" id="MF_01914">
    <property type="entry name" value="LPS_assembly_LptA"/>
    <property type="match status" value="1"/>
</dbReference>
<feature type="region of interest" description="Disordered" evidence="6">
    <location>
        <begin position="803"/>
        <end position="840"/>
    </location>
</feature>
<dbReference type="AlphaFoldDB" id="A0A1I7YRX7"/>
<dbReference type="FunFam" id="3.40.50.10490:FF:000011">
    <property type="entry name" value="Arabinose 5-phosphate isomerase"/>
    <property type="match status" value="1"/>
</dbReference>
<dbReference type="SMART" id="SM00116">
    <property type="entry name" value="CBS"/>
    <property type="match status" value="2"/>
</dbReference>
<organism evidence="10 11">
    <name type="scientific">Steinernema glaseri</name>
    <dbReference type="NCBI Taxonomy" id="37863"/>
    <lineage>
        <taxon>Eukaryota</taxon>
        <taxon>Metazoa</taxon>
        <taxon>Ecdysozoa</taxon>
        <taxon>Nematoda</taxon>
        <taxon>Chromadorea</taxon>
        <taxon>Rhabditida</taxon>
        <taxon>Tylenchina</taxon>
        <taxon>Panagrolaimomorpha</taxon>
        <taxon>Strongyloidoidea</taxon>
        <taxon>Steinernematidae</taxon>
        <taxon>Steinernema</taxon>
    </lineage>
</organism>
<feature type="domain" description="CBS" evidence="8">
    <location>
        <begin position="210"/>
        <end position="268"/>
    </location>
</feature>
<keyword evidence="10" id="KW-1185">Reference proteome</keyword>
<evidence type="ECO:0000313" key="11">
    <source>
        <dbReference type="WBParaSite" id="L893_g18870.t1"/>
    </source>
</evidence>
<dbReference type="InterPro" id="IPR005653">
    <property type="entry name" value="OstA-like_N"/>
</dbReference>
<dbReference type="Pfam" id="PF01380">
    <property type="entry name" value="SIS"/>
    <property type="match status" value="1"/>
</dbReference>
<evidence type="ECO:0000256" key="2">
    <source>
        <dbReference type="ARBA" id="ARBA00008165"/>
    </source>
</evidence>
<reference evidence="11" key="1">
    <citation type="submission" date="2016-11" db="UniProtKB">
        <authorList>
            <consortium name="WormBaseParasite"/>
        </authorList>
    </citation>
    <scope>IDENTIFICATION</scope>
</reference>
<dbReference type="CDD" id="cd05014">
    <property type="entry name" value="SIS_Kpsf"/>
    <property type="match status" value="1"/>
</dbReference>
<keyword evidence="7" id="KW-0472">Membrane</keyword>
<dbReference type="GO" id="GO:0005886">
    <property type="term" value="C:plasma membrane"/>
    <property type="evidence" value="ECO:0007669"/>
    <property type="project" value="InterPro"/>
</dbReference>
<dbReference type="InterPro" id="IPR010664">
    <property type="entry name" value="LipoPS_assembly_LptC-rel"/>
</dbReference>
<dbReference type="InterPro" id="IPR026265">
    <property type="entry name" value="LptC"/>
</dbReference>
<comment type="similarity">
    <text evidence="2">Belongs to the SIS family. GutQ/KpsF subfamily.</text>
</comment>
<dbReference type="InterPro" id="IPR035474">
    <property type="entry name" value="SIS_Kpsf"/>
</dbReference>
<feature type="compositionally biased region" description="Low complexity" evidence="6">
    <location>
        <begin position="820"/>
        <end position="830"/>
    </location>
</feature>
<proteinExistence type="inferred from homology"/>
<keyword evidence="4 5" id="KW-0129">CBS domain</keyword>
<keyword evidence="7" id="KW-1133">Transmembrane helix</keyword>
<dbReference type="InterPro" id="IPR014340">
    <property type="entry name" value="LptA"/>
</dbReference>
<evidence type="ECO:0000313" key="10">
    <source>
        <dbReference type="Proteomes" id="UP000095287"/>
    </source>
</evidence>
<dbReference type="SUPFAM" id="SSF56784">
    <property type="entry name" value="HAD-like"/>
    <property type="match status" value="1"/>
</dbReference>
<dbReference type="Pfam" id="PF06835">
    <property type="entry name" value="LptC"/>
    <property type="match status" value="1"/>
</dbReference>
<evidence type="ECO:0000256" key="6">
    <source>
        <dbReference type="SAM" id="MobiDB-lite"/>
    </source>
</evidence>
<dbReference type="InterPro" id="IPR036412">
    <property type="entry name" value="HAD-like_sf"/>
</dbReference>
<evidence type="ECO:0000259" key="8">
    <source>
        <dbReference type="PROSITE" id="PS51371"/>
    </source>
</evidence>
<dbReference type="InterPro" id="IPR050986">
    <property type="entry name" value="GutQ/KpsF_isomerases"/>
</dbReference>
<dbReference type="GO" id="GO:0005975">
    <property type="term" value="P:carbohydrate metabolic process"/>
    <property type="evidence" value="ECO:0007669"/>
    <property type="project" value="InterPro"/>
</dbReference>
<dbReference type="InterPro" id="IPR000644">
    <property type="entry name" value="CBS_dom"/>
</dbReference>
<dbReference type="SFLD" id="SFLDG01138">
    <property type="entry name" value="C1.6.2:_Deoxy-d-mannose-octulo"/>
    <property type="match status" value="1"/>
</dbReference>
<dbReference type="Proteomes" id="UP000095287">
    <property type="component" value="Unplaced"/>
</dbReference>
<dbReference type="InterPro" id="IPR001347">
    <property type="entry name" value="SIS_dom"/>
</dbReference>
<keyword evidence="3" id="KW-0677">Repeat</keyword>
<dbReference type="InterPro" id="IPR046342">
    <property type="entry name" value="CBS_dom_sf"/>
</dbReference>
<dbReference type="GO" id="GO:0001530">
    <property type="term" value="F:lipopolysaccharide binding"/>
    <property type="evidence" value="ECO:0007669"/>
    <property type="project" value="InterPro"/>
</dbReference>
<protein>
    <submittedName>
        <fullName evidence="11">3-deoxy-manno-octulosonate-8-phosphatase</fullName>
    </submittedName>
</protein>
<dbReference type="SUPFAM" id="SSF53697">
    <property type="entry name" value="SIS domain"/>
    <property type="match status" value="1"/>
</dbReference>
<sequence length="840" mass="90678">MNTPALLDPAHILSSAQRTFAIEVDALQALGGRLDQSFVEATQLLVHCQGRVVVTGIGKSGHVARKIAATLASTGTPAFFMHAAEALHGDLGMITKQDVVIAISYSGQAQELVTVLTVLRRMGAKLIAITGNAQSELAQNADLHLDAHVEHEACPLNLAPTASTTAALVLGDALAVACLEARGFSREDFARSHPGGALGRQLLTFVRDIMRSGEQLPIVSPETLVPDALIEMSSKGMGMTIVTDSQGHPVGMFTDGDLRRLIARAGDIRKLPVSEGMSREPRSIAAEALAIEAAEQMDALRISQMLVLDTNGLLLGALHMHDLLAAKLPENVRNQLRQLRMMVFDVDGVLTDGRLWYSANGEEFKSFHALDGHGLRMLGESGIHVALITGRESGIVSRRAAELGIPFVHQGVRDKIAILTQLAQENGLSLSEVGYMGDDLIDLPAMQRVGWSLEDHRSHPVIMRDRLPTVISLLLLTMLVLATLWAVDYTQSSVAIDPPRRVTHEPDSWARDFTMISSDQTGMAISRLDGKIAYHYPDDDSHDITSPRAVSNRADSPLTIATSDTAHMNAGGDMITMTGNAHIHRQATPEDEAMDVRSEVLIILPEEDVVYTNEPALVVNGQSTMRGTGMRYDNRVRQLNVILLRGALALCLSTATLALLPTAPALAQAAASAAAEPDTSVLSDTLTYDDIAKQTIYKGNIILTRGAMTLMADQLAIEQDAEGFQHGTATVSERARVTIRQEDPAKFELMVAEGVRAIYNGKTEEVELIGKAVVNRYVCGKLQDSVQGQRIIYRQKDGTYQAFGGSDSATRDGRVRSVARPRANADAALAECQRKSSPRK</sequence>
<dbReference type="WBParaSite" id="L893_g18870.t1">
    <property type="protein sequence ID" value="L893_g18870.t1"/>
    <property type="gene ID" value="L893_g18870"/>
</dbReference>
<dbReference type="PANTHER" id="PTHR42745">
    <property type="match status" value="1"/>
</dbReference>
<dbReference type="SFLD" id="SFLDG01136">
    <property type="entry name" value="C1.6:_Phosphoserine_Phosphatas"/>
    <property type="match status" value="1"/>
</dbReference>
<dbReference type="Gene3D" id="3.40.50.1000">
    <property type="entry name" value="HAD superfamily/HAD-like"/>
    <property type="match status" value="1"/>
</dbReference>
<accession>A0A1I7YRX7</accession>
<dbReference type="Gene3D" id="2.60.450.10">
    <property type="entry name" value="Lipopolysaccharide (LPS) transport protein A like domain"/>
    <property type="match status" value="2"/>
</dbReference>
<dbReference type="GO" id="GO:0015221">
    <property type="term" value="F:lipopolysaccharide transmembrane transporter activity"/>
    <property type="evidence" value="ECO:0007669"/>
    <property type="project" value="InterPro"/>
</dbReference>
<evidence type="ECO:0000259" key="9">
    <source>
        <dbReference type="PROSITE" id="PS51464"/>
    </source>
</evidence>
<dbReference type="CDD" id="cd04604">
    <property type="entry name" value="CBS_pair_SIS_assoc"/>
    <property type="match status" value="1"/>
</dbReference>
<dbReference type="Pfam" id="PF00571">
    <property type="entry name" value="CBS"/>
    <property type="match status" value="2"/>
</dbReference>
<dbReference type="NCBIfam" id="TIGR00393">
    <property type="entry name" value="kpsF"/>
    <property type="match status" value="1"/>
</dbReference>
<comment type="similarity">
    <text evidence="1">Belongs to the KdsC family.</text>
</comment>
<dbReference type="NCBIfam" id="TIGR04409">
    <property type="entry name" value="LptC_YrbK"/>
    <property type="match status" value="1"/>
</dbReference>
<feature type="transmembrane region" description="Helical" evidence="7">
    <location>
        <begin position="639"/>
        <end position="660"/>
    </location>
</feature>
<keyword evidence="7" id="KW-0812">Transmembrane</keyword>